<dbReference type="GO" id="GO:0015074">
    <property type="term" value="P:DNA integration"/>
    <property type="evidence" value="ECO:0007669"/>
    <property type="project" value="UniProtKB-KW"/>
</dbReference>
<dbReference type="AlphaFoldDB" id="A0AA46AFV7"/>
<evidence type="ECO:0000313" key="8">
    <source>
        <dbReference type="EMBL" id="SMP22423.1"/>
    </source>
</evidence>
<evidence type="ECO:0000256" key="4">
    <source>
        <dbReference type="ARBA" id="ARBA00023172"/>
    </source>
</evidence>
<dbReference type="PANTHER" id="PTHR30461:SF26">
    <property type="entry name" value="RESOLVASE HOMOLOG YNEB"/>
    <property type="match status" value="1"/>
</dbReference>
<feature type="active site" description="O-(5'-phospho-DNA)-serine intermediate" evidence="5 6">
    <location>
        <position position="9"/>
    </location>
</feature>
<dbReference type="PANTHER" id="PTHR30461">
    <property type="entry name" value="DNA-INVERTASE FROM LAMBDOID PROPHAGE"/>
    <property type="match status" value="1"/>
</dbReference>
<evidence type="ECO:0000256" key="1">
    <source>
        <dbReference type="ARBA" id="ARBA00009913"/>
    </source>
</evidence>
<dbReference type="InterPro" id="IPR006120">
    <property type="entry name" value="Resolvase_HTH_dom"/>
</dbReference>
<dbReference type="Pfam" id="PF02796">
    <property type="entry name" value="HTH_7"/>
    <property type="match status" value="1"/>
</dbReference>
<dbReference type="SMART" id="SM00857">
    <property type="entry name" value="Resolvase"/>
    <property type="match status" value="1"/>
</dbReference>
<dbReference type="InterPro" id="IPR050639">
    <property type="entry name" value="SSR_resolvase"/>
</dbReference>
<dbReference type="CDD" id="cd03768">
    <property type="entry name" value="SR_ResInv"/>
    <property type="match status" value="1"/>
</dbReference>
<evidence type="ECO:0000256" key="3">
    <source>
        <dbReference type="ARBA" id="ARBA00023125"/>
    </source>
</evidence>
<sequence length="197" mass="21988">MIYGYARVSTKDQSLDVQVEQLRAYGVDDVVMEKVSGRSVDHRTGFKSLLGRVKKGDTIVVTKLDRFARSTKDALETIEYLNDKGVGLVILNFGGMNVDTTTPTGKLMITMFSAVAEFELGIIKERQREGIAKAKERGVYKGRPKRYTANHAGLAHALELYQNRDTNGLTVKKIAEITNISEATIYREARKLRKGCL</sequence>
<evidence type="ECO:0000259" key="7">
    <source>
        <dbReference type="PROSITE" id="PS51736"/>
    </source>
</evidence>
<name>A0AA46AFV7_9BACL</name>
<protein>
    <submittedName>
        <fullName evidence="8">Site-specific DNA recombinase</fullName>
    </submittedName>
</protein>
<comment type="similarity">
    <text evidence="1">Belongs to the site-specific recombinase resolvase family.</text>
</comment>
<evidence type="ECO:0000313" key="9">
    <source>
        <dbReference type="Proteomes" id="UP001157946"/>
    </source>
</evidence>
<dbReference type="PROSITE" id="PS00397">
    <property type="entry name" value="RECOMBINASES_1"/>
    <property type="match status" value="1"/>
</dbReference>
<dbReference type="PROSITE" id="PS51736">
    <property type="entry name" value="RECOMBINASES_3"/>
    <property type="match status" value="1"/>
</dbReference>
<keyword evidence="3" id="KW-0238">DNA-binding</keyword>
<evidence type="ECO:0000256" key="5">
    <source>
        <dbReference type="PIRSR" id="PIRSR606118-50"/>
    </source>
</evidence>
<organism evidence="8 9">
    <name type="scientific">Laceyella tengchongensis</name>
    <dbReference type="NCBI Taxonomy" id="574699"/>
    <lineage>
        <taxon>Bacteria</taxon>
        <taxon>Bacillati</taxon>
        <taxon>Bacillota</taxon>
        <taxon>Bacilli</taxon>
        <taxon>Bacillales</taxon>
        <taxon>Thermoactinomycetaceae</taxon>
        <taxon>Laceyella</taxon>
    </lineage>
</organism>
<dbReference type="SUPFAM" id="SSF53041">
    <property type="entry name" value="Resolvase-like"/>
    <property type="match status" value="1"/>
</dbReference>
<reference evidence="8" key="1">
    <citation type="submission" date="2017-05" db="EMBL/GenBank/DDBJ databases">
        <authorList>
            <person name="Varghese N."/>
            <person name="Submissions S."/>
        </authorList>
    </citation>
    <scope>NUCLEOTIDE SEQUENCE</scope>
    <source>
        <strain evidence="8">DSM 45262</strain>
    </source>
</reference>
<feature type="domain" description="Resolvase/invertase-type recombinase catalytic" evidence="7">
    <location>
        <begin position="1"/>
        <end position="138"/>
    </location>
</feature>
<accession>A0AA46AFV7</accession>
<dbReference type="EMBL" id="FXTU01000004">
    <property type="protein sequence ID" value="SMP22423.1"/>
    <property type="molecule type" value="Genomic_DNA"/>
</dbReference>
<keyword evidence="2" id="KW-0229">DNA integration</keyword>
<evidence type="ECO:0000256" key="6">
    <source>
        <dbReference type="PROSITE-ProRule" id="PRU10137"/>
    </source>
</evidence>
<keyword evidence="9" id="KW-1185">Reference proteome</keyword>
<dbReference type="Pfam" id="PF00239">
    <property type="entry name" value="Resolvase"/>
    <property type="match status" value="1"/>
</dbReference>
<proteinExistence type="inferred from homology"/>
<dbReference type="InterPro" id="IPR006118">
    <property type="entry name" value="Recombinase_CS"/>
</dbReference>
<gene>
    <name evidence="8" type="ORF">SAMN06265361_10461</name>
</gene>
<dbReference type="InterPro" id="IPR036162">
    <property type="entry name" value="Resolvase-like_N_sf"/>
</dbReference>
<evidence type="ECO:0000256" key="2">
    <source>
        <dbReference type="ARBA" id="ARBA00022908"/>
    </source>
</evidence>
<dbReference type="RefSeq" id="WP_106343015.1">
    <property type="nucleotide sequence ID" value="NZ_FXTU01000004.1"/>
</dbReference>
<dbReference type="InterPro" id="IPR009057">
    <property type="entry name" value="Homeodomain-like_sf"/>
</dbReference>
<comment type="caution">
    <text evidence="8">The sequence shown here is derived from an EMBL/GenBank/DDBJ whole genome shotgun (WGS) entry which is preliminary data.</text>
</comment>
<dbReference type="GO" id="GO:0000150">
    <property type="term" value="F:DNA strand exchange activity"/>
    <property type="evidence" value="ECO:0007669"/>
    <property type="project" value="InterPro"/>
</dbReference>
<dbReference type="Gene3D" id="1.10.10.60">
    <property type="entry name" value="Homeodomain-like"/>
    <property type="match status" value="1"/>
</dbReference>
<dbReference type="GO" id="GO:0003677">
    <property type="term" value="F:DNA binding"/>
    <property type="evidence" value="ECO:0007669"/>
    <property type="project" value="UniProtKB-KW"/>
</dbReference>
<dbReference type="Proteomes" id="UP001157946">
    <property type="component" value="Unassembled WGS sequence"/>
</dbReference>
<dbReference type="Gene3D" id="3.40.50.1390">
    <property type="entry name" value="Resolvase, N-terminal catalytic domain"/>
    <property type="match status" value="1"/>
</dbReference>
<keyword evidence="4" id="KW-0233">DNA recombination</keyword>
<dbReference type="InterPro" id="IPR006119">
    <property type="entry name" value="Resolv_N"/>
</dbReference>
<dbReference type="SUPFAM" id="SSF46689">
    <property type="entry name" value="Homeodomain-like"/>
    <property type="match status" value="1"/>
</dbReference>